<dbReference type="EMBL" id="KZ819532">
    <property type="protein sequence ID" value="PWN38815.1"/>
    <property type="molecule type" value="Genomic_DNA"/>
</dbReference>
<comment type="subcellular location">
    <subcellularLocation>
        <location evidence="2">Secreted</location>
    </subcellularLocation>
</comment>
<dbReference type="EC" id="3.1.1.3" evidence="3"/>
<keyword evidence="5" id="KW-0378">Hydrolase</keyword>
<keyword evidence="7" id="KW-0443">Lipid metabolism</keyword>
<dbReference type="InParanoid" id="A0A316VTG9"/>
<dbReference type="SUPFAM" id="SSF53474">
    <property type="entry name" value="alpha/beta-Hydrolases"/>
    <property type="match status" value="1"/>
</dbReference>
<evidence type="ECO:0000256" key="8">
    <source>
        <dbReference type="SAM" id="MobiDB-lite"/>
    </source>
</evidence>
<evidence type="ECO:0000256" key="2">
    <source>
        <dbReference type="ARBA" id="ARBA00004613"/>
    </source>
</evidence>
<dbReference type="GO" id="GO:0016042">
    <property type="term" value="P:lipid catabolic process"/>
    <property type="evidence" value="ECO:0007669"/>
    <property type="project" value="UniProtKB-KW"/>
</dbReference>
<reference evidence="9 10" key="1">
    <citation type="journal article" date="2018" name="Mol. Biol. Evol.">
        <title>Broad Genomic Sampling Reveals a Smut Pathogenic Ancestry of the Fungal Clade Ustilaginomycotina.</title>
        <authorList>
            <person name="Kijpornyongpan T."/>
            <person name="Mondo S.J."/>
            <person name="Barry K."/>
            <person name="Sandor L."/>
            <person name="Lee J."/>
            <person name="Lipzen A."/>
            <person name="Pangilinan J."/>
            <person name="LaButti K."/>
            <person name="Hainaut M."/>
            <person name="Henrissat B."/>
            <person name="Grigoriev I.V."/>
            <person name="Spatafora J.W."/>
            <person name="Aime M.C."/>
        </authorList>
    </citation>
    <scope>NUCLEOTIDE SEQUENCE [LARGE SCALE GENOMIC DNA]</scope>
    <source>
        <strain evidence="9 10">MCA 4658</strain>
    </source>
</reference>
<evidence type="ECO:0000256" key="6">
    <source>
        <dbReference type="ARBA" id="ARBA00022963"/>
    </source>
</evidence>
<evidence type="ECO:0000313" key="10">
    <source>
        <dbReference type="Proteomes" id="UP000245783"/>
    </source>
</evidence>
<dbReference type="PANTHER" id="PTHR34853:SF1">
    <property type="entry name" value="LIPASE 5"/>
    <property type="match status" value="1"/>
</dbReference>
<feature type="region of interest" description="Disordered" evidence="8">
    <location>
        <begin position="13"/>
        <end position="35"/>
    </location>
</feature>
<dbReference type="Gene3D" id="1.10.260.130">
    <property type="match status" value="1"/>
</dbReference>
<proteinExistence type="predicted"/>
<evidence type="ECO:0000256" key="1">
    <source>
        <dbReference type="ARBA" id="ARBA00001024"/>
    </source>
</evidence>
<dbReference type="GeneID" id="37038463"/>
<name>A0A316VTG9_9BASI</name>
<gene>
    <name evidence="9" type="ORF">IE81DRAFT_350728</name>
</gene>
<comment type="catalytic activity">
    <reaction evidence="1">
        <text>a triacylglycerol + H2O = a diacylglycerol + a fatty acid + H(+)</text>
        <dbReference type="Rhea" id="RHEA:12044"/>
        <dbReference type="ChEBI" id="CHEBI:15377"/>
        <dbReference type="ChEBI" id="CHEBI:15378"/>
        <dbReference type="ChEBI" id="CHEBI:17855"/>
        <dbReference type="ChEBI" id="CHEBI:18035"/>
        <dbReference type="ChEBI" id="CHEBI:28868"/>
        <dbReference type="EC" id="3.1.1.3"/>
    </reaction>
</comment>
<dbReference type="RefSeq" id="XP_025365975.1">
    <property type="nucleotide sequence ID" value="XM_025516593.1"/>
</dbReference>
<dbReference type="GO" id="GO:0004806">
    <property type="term" value="F:triacylglycerol lipase activity"/>
    <property type="evidence" value="ECO:0007669"/>
    <property type="project" value="UniProtKB-EC"/>
</dbReference>
<evidence type="ECO:0000256" key="5">
    <source>
        <dbReference type="ARBA" id="ARBA00022801"/>
    </source>
</evidence>
<dbReference type="OrthoDB" id="2373480at2759"/>
<dbReference type="InterPro" id="IPR029058">
    <property type="entry name" value="AB_hydrolase_fold"/>
</dbReference>
<keyword evidence="4" id="KW-0964">Secreted</keyword>
<evidence type="ECO:0000256" key="3">
    <source>
        <dbReference type="ARBA" id="ARBA00013279"/>
    </source>
</evidence>
<dbReference type="Proteomes" id="UP000245783">
    <property type="component" value="Unassembled WGS sequence"/>
</dbReference>
<dbReference type="AlphaFoldDB" id="A0A316VTG9"/>
<dbReference type="InterPro" id="IPR005152">
    <property type="entry name" value="Lipase_secreted"/>
</dbReference>
<keyword evidence="6" id="KW-0442">Lipid degradation</keyword>
<evidence type="ECO:0000313" key="9">
    <source>
        <dbReference type="EMBL" id="PWN38815.1"/>
    </source>
</evidence>
<dbReference type="GO" id="GO:0005576">
    <property type="term" value="C:extracellular region"/>
    <property type="evidence" value="ECO:0007669"/>
    <property type="project" value="UniProtKB-SubCell"/>
</dbReference>
<dbReference type="PANTHER" id="PTHR34853">
    <property type="match status" value="1"/>
</dbReference>
<organism evidence="9 10">
    <name type="scientific">Ceraceosorus guamensis</name>
    <dbReference type="NCBI Taxonomy" id="1522189"/>
    <lineage>
        <taxon>Eukaryota</taxon>
        <taxon>Fungi</taxon>
        <taxon>Dikarya</taxon>
        <taxon>Basidiomycota</taxon>
        <taxon>Ustilaginomycotina</taxon>
        <taxon>Exobasidiomycetes</taxon>
        <taxon>Ceraceosorales</taxon>
        <taxon>Ceraceosoraceae</taxon>
        <taxon>Ceraceosorus</taxon>
    </lineage>
</organism>
<accession>A0A316VTG9</accession>
<sequence length="529" mass="57563">MIWSTWLREHCPAGATAPQSPAPAPPKQDEDEVPSSCIPLRFGRSQIVKASPEAIAPLPHGDDGTESPCGQPGVLNSIKCWFGWGKKPWPLPPDDVFYGIKLTPDDLKDYELGQVVKSREIFLTPFFGLDADGLKAWQLLFVTTGGPKASPYKQVTVTTIIVPANSKGDRVIAYQPKTNSASSLWRTSYALRAGGSQSSNSMSELVFLGPMLDRGWICAVSDYLGQNDAFGAGLQSGHAVLDGIRAVIEFSELKIDRVKVRVVGYGYSGGAIATGFAAQLARSYAPDVEAKVQGWCLGGLPVDLKQIATHVNNTLVAGVIVGVVQGLANTYPQLQQYLADSLTSAASKYFSQAKLTGFWSVVRASAGADILGLISGNASSDPSYFKPTFDLMTDKVPAMVMEENRMGADPKQVPRKPLLIACSLHDEIVPIKAPDELVERWGKGGATIEYIRDQLSAHALLSFTSYSACVRWMGDRLEGEPNEAKAGKPWIRNLTTTLTDDGDEELLGKRRYDDLKKTCERRQRENFWC</sequence>
<keyword evidence="10" id="KW-1185">Reference proteome</keyword>
<dbReference type="Pfam" id="PF03583">
    <property type="entry name" value="LIP"/>
    <property type="match status" value="1"/>
</dbReference>
<protein>
    <recommendedName>
        <fullName evidence="3">triacylglycerol lipase</fullName>
        <ecNumber evidence="3">3.1.1.3</ecNumber>
    </recommendedName>
</protein>
<evidence type="ECO:0000256" key="7">
    <source>
        <dbReference type="ARBA" id="ARBA00023098"/>
    </source>
</evidence>
<evidence type="ECO:0000256" key="4">
    <source>
        <dbReference type="ARBA" id="ARBA00022525"/>
    </source>
</evidence>
<dbReference type="Gene3D" id="3.40.50.1820">
    <property type="entry name" value="alpha/beta hydrolase"/>
    <property type="match status" value="1"/>
</dbReference>